<dbReference type="EMBL" id="CP022123">
    <property type="protein sequence ID" value="ASG27595.1"/>
    <property type="molecule type" value="Genomic_DNA"/>
</dbReference>
<evidence type="ECO:0000256" key="5">
    <source>
        <dbReference type="PIRSR" id="PIRSR000915-1"/>
    </source>
</evidence>
<comment type="cofactor">
    <cofactor evidence="7">
        <name>Mg(2+)</name>
        <dbReference type="ChEBI" id="CHEBI:18420"/>
    </cofactor>
    <text evidence="7">Divalent metal ions. Mg(2+) is the most effective.</text>
</comment>
<keyword evidence="2 7" id="KW-0479">Metal-binding</keyword>
<feature type="binding site" evidence="7">
    <location>
        <position position="24"/>
    </location>
    <ligand>
        <name>Mg(2+)</name>
        <dbReference type="ChEBI" id="CHEBI:18420"/>
    </ligand>
</feature>
<evidence type="ECO:0000256" key="3">
    <source>
        <dbReference type="ARBA" id="ARBA00022801"/>
    </source>
</evidence>
<dbReference type="Pfam" id="PF13344">
    <property type="entry name" value="Hydrolase_6"/>
    <property type="match status" value="1"/>
</dbReference>
<dbReference type="InterPro" id="IPR023214">
    <property type="entry name" value="HAD_sf"/>
</dbReference>
<dbReference type="GO" id="GO:0046872">
    <property type="term" value="F:metal ion binding"/>
    <property type="evidence" value="ECO:0007669"/>
    <property type="project" value="UniProtKB-KW"/>
</dbReference>
<dbReference type="Gene3D" id="3.40.50.1000">
    <property type="entry name" value="HAD superfamily/HAD-like"/>
    <property type="match status" value="2"/>
</dbReference>
<dbReference type="PANTHER" id="PTHR19288:SF46">
    <property type="entry name" value="HALOACID DEHALOGENASE-LIKE HYDROLASE DOMAIN-CONTAINING PROTEIN 2"/>
    <property type="match status" value="1"/>
</dbReference>
<name>A0A241PYJ6_FUSNP</name>
<keyword evidence="4 7" id="KW-0460">Magnesium</keyword>
<dbReference type="Pfam" id="PF13242">
    <property type="entry name" value="Hydrolase_like"/>
    <property type="match status" value="1"/>
</dbReference>
<dbReference type="NCBIfam" id="TIGR01460">
    <property type="entry name" value="HAD-SF-IIA"/>
    <property type="match status" value="1"/>
</dbReference>
<dbReference type="InterPro" id="IPR036412">
    <property type="entry name" value="HAD-like_sf"/>
</dbReference>
<dbReference type="FunFam" id="3.40.50.1000:FF:000053">
    <property type="entry name" value="TIGR01457 family HAD hydrolase"/>
    <property type="match status" value="1"/>
</dbReference>
<dbReference type="AlphaFoldDB" id="A0A241PYJ6"/>
<dbReference type="PIRSF" id="PIRSF000915">
    <property type="entry name" value="PGP-type_phosphatase"/>
    <property type="match status" value="1"/>
</dbReference>
<evidence type="ECO:0000256" key="7">
    <source>
        <dbReference type="PIRSR" id="PIRSR000915-3"/>
    </source>
</evidence>
<gene>
    <name evidence="8" type="ORF">CBG61_00670</name>
</gene>
<feature type="active site" description="Proton donor" evidence="5">
    <location>
        <position position="26"/>
    </location>
</feature>
<evidence type="ECO:0000256" key="2">
    <source>
        <dbReference type="ARBA" id="ARBA00022723"/>
    </source>
</evidence>
<evidence type="ECO:0000256" key="1">
    <source>
        <dbReference type="ARBA" id="ARBA00006696"/>
    </source>
</evidence>
<organism evidence="8 9">
    <name type="scientific">Fusobacterium nucleatum subsp. polymorphum</name>
    <name type="common">Fusobacterium polymorphum</name>
    <dbReference type="NCBI Taxonomy" id="76857"/>
    <lineage>
        <taxon>Bacteria</taxon>
        <taxon>Fusobacteriati</taxon>
        <taxon>Fusobacteriota</taxon>
        <taxon>Fusobacteriia</taxon>
        <taxon>Fusobacteriales</taxon>
        <taxon>Fusobacteriaceae</taxon>
        <taxon>Fusobacterium</taxon>
    </lineage>
</organism>
<dbReference type="CDD" id="cd16422">
    <property type="entry name" value="HAD_Pase_UmpH-like"/>
    <property type="match status" value="1"/>
</dbReference>
<feature type="binding site" evidence="7">
    <location>
        <position position="224"/>
    </location>
    <ligand>
        <name>Mg(2+)</name>
        <dbReference type="ChEBI" id="CHEBI:18420"/>
    </ligand>
</feature>
<protein>
    <submittedName>
        <fullName evidence="8">HAD family hydrolase</fullName>
    </submittedName>
</protein>
<dbReference type="InterPro" id="IPR006357">
    <property type="entry name" value="HAD-SF_hydro_IIA"/>
</dbReference>
<reference evidence="8 9" key="1">
    <citation type="submission" date="2017-06" db="EMBL/GenBank/DDBJ databases">
        <title>Genome sequencing of Fusobacterium nucleatum subsp. polymorphum KCOM 1275 (=ChDC F310).</title>
        <authorList>
            <person name="Kook J.-K."/>
            <person name="Park S.-N."/>
            <person name="Lim Y.K."/>
            <person name="Roh H."/>
        </authorList>
    </citation>
    <scope>NUCLEOTIDE SEQUENCE [LARGE SCALE GENOMIC DNA]</scope>
    <source>
        <strain evidence="8 9">KCOM 1275</strain>
    </source>
</reference>
<proteinExistence type="inferred from homology"/>
<evidence type="ECO:0000313" key="8">
    <source>
        <dbReference type="EMBL" id="ASG27595.1"/>
    </source>
</evidence>
<keyword evidence="3 8" id="KW-0378">Hydrolase</keyword>
<dbReference type="SUPFAM" id="SSF56784">
    <property type="entry name" value="HAD-like"/>
    <property type="match status" value="1"/>
</dbReference>
<feature type="binding site" evidence="7">
    <location>
        <position position="26"/>
    </location>
    <ligand>
        <name>Mg(2+)</name>
        <dbReference type="ChEBI" id="CHEBI:18420"/>
    </ligand>
</feature>
<feature type="active site" description="Nucleophile" evidence="5">
    <location>
        <position position="24"/>
    </location>
</feature>
<evidence type="ECO:0000256" key="6">
    <source>
        <dbReference type="PIRSR" id="PIRSR000915-2"/>
    </source>
</evidence>
<comment type="similarity">
    <text evidence="1">Belongs to the HAD-like hydrolase superfamily. NagD family.</text>
</comment>
<dbReference type="PANTHER" id="PTHR19288">
    <property type="entry name" value="4-NITROPHENYLPHOSPHATASE-RELATED"/>
    <property type="match status" value="1"/>
</dbReference>
<evidence type="ECO:0000256" key="4">
    <source>
        <dbReference type="ARBA" id="ARBA00022842"/>
    </source>
</evidence>
<dbReference type="GO" id="GO:0016791">
    <property type="term" value="F:phosphatase activity"/>
    <property type="evidence" value="ECO:0007669"/>
    <property type="project" value="TreeGrafter"/>
</dbReference>
<dbReference type="Proteomes" id="UP000197638">
    <property type="component" value="Chromosome"/>
</dbReference>
<dbReference type="SFLD" id="SFLDS00003">
    <property type="entry name" value="Haloacid_Dehalogenase"/>
    <property type="match status" value="1"/>
</dbReference>
<dbReference type="SFLD" id="SFLDG01139">
    <property type="entry name" value="C2.A:_Pyridoxal_Phosphate_Phos"/>
    <property type="match status" value="1"/>
</dbReference>
<dbReference type="GO" id="GO:0005737">
    <property type="term" value="C:cytoplasm"/>
    <property type="evidence" value="ECO:0007669"/>
    <property type="project" value="TreeGrafter"/>
</dbReference>
<sequence length="275" mass="31375">MTPFILKLGGLMEKLENIKCYLLDMDGTIYLGNELIDGAKEFLEKLKEKNIRYIFLTNNSSKNKDRYVEKLNKLGIEAHREDVFSSGEATTIYLNKQKKGAKVFLLGTKDLEDEFEKAGFELVKERNKNIDFVVLGFDTTLTYEKLWIACEYIANGVEYVATHPDFNCPLENGKFMPDAGAMMAFIKASTEKEPIVIGKPNKHIIDAIIEKYNLKKSELAMVGDRLYTDIRTGIDNGLTSILVMSGETDKKMLEETIYKPDYVFDSVKELKEKIE</sequence>
<accession>A0A241PYJ6</accession>
<evidence type="ECO:0000313" key="9">
    <source>
        <dbReference type="Proteomes" id="UP000197638"/>
    </source>
</evidence>
<feature type="binding site" evidence="6">
    <location>
        <position position="199"/>
    </location>
    <ligand>
        <name>substrate</name>
    </ligand>
</feature>